<dbReference type="Proteomes" id="UP000651271">
    <property type="component" value="Unassembled WGS sequence"/>
</dbReference>
<dbReference type="InterPro" id="IPR003594">
    <property type="entry name" value="HATPase_dom"/>
</dbReference>
<evidence type="ECO:0000256" key="1">
    <source>
        <dbReference type="ARBA" id="ARBA00000085"/>
    </source>
</evidence>
<gene>
    <name evidence="9" type="ORF">H8B04_05515</name>
</gene>
<evidence type="ECO:0000256" key="7">
    <source>
        <dbReference type="SAM" id="Phobius"/>
    </source>
</evidence>
<comment type="catalytic activity">
    <reaction evidence="1">
        <text>ATP + protein L-histidine = ADP + protein N-phospho-L-histidine.</text>
        <dbReference type="EC" id="2.7.13.3"/>
    </reaction>
</comment>
<dbReference type="SMART" id="SM00388">
    <property type="entry name" value="HisKA"/>
    <property type="match status" value="1"/>
</dbReference>
<dbReference type="Pfam" id="PF02518">
    <property type="entry name" value="HATPase_c"/>
    <property type="match status" value="1"/>
</dbReference>
<name>A0ABR7YCJ4_9SPHI</name>
<evidence type="ECO:0000259" key="8">
    <source>
        <dbReference type="PROSITE" id="PS50109"/>
    </source>
</evidence>
<feature type="transmembrane region" description="Helical" evidence="7">
    <location>
        <begin position="298"/>
        <end position="321"/>
    </location>
</feature>
<evidence type="ECO:0000256" key="5">
    <source>
        <dbReference type="ARBA" id="ARBA00022777"/>
    </source>
</evidence>
<comment type="caution">
    <text evidence="9">The sequence shown here is derived from an EMBL/GenBank/DDBJ whole genome shotgun (WGS) entry which is preliminary data.</text>
</comment>
<keyword evidence="5 9" id="KW-0418">Kinase</keyword>
<keyword evidence="4" id="KW-0808">Transferase</keyword>
<feature type="transmembrane region" description="Helical" evidence="7">
    <location>
        <begin position="12"/>
        <end position="33"/>
    </location>
</feature>
<dbReference type="CDD" id="cd00075">
    <property type="entry name" value="HATPase"/>
    <property type="match status" value="1"/>
</dbReference>
<dbReference type="Pfam" id="PF00512">
    <property type="entry name" value="HisKA"/>
    <property type="match status" value="1"/>
</dbReference>
<dbReference type="EMBL" id="JACOIJ010000007">
    <property type="protein sequence ID" value="MBD1429025.1"/>
    <property type="molecule type" value="Genomic_DNA"/>
</dbReference>
<dbReference type="InterPro" id="IPR005467">
    <property type="entry name" value="His_kinase_dom"/>
</dbReference>
<evidence type="ECO:0000313" key="10">
    <source>
        <dbReference type="Proteomes" id="UP000651271"/>
    </source>
</evidence>
<dbReference type="SUPFAM" id="SSF47384">
    <property type="entry name" value="Homodimeric domain of signal transducing histidine kinase"/>
    <property type="match status" value="1"/>
</dbReference>
<dbReference type="CDD" id="cd00082">
    <property type="entry name" value="HisKA"/>
    <property type="match status" value="1"/>
</dbReference>
<keyword evidence="7" id="KW-0472">Membrane</keyword>
<organism evidence="9 10">
    <name type="scientific">Sphingobacterium litopenaei</name>
    <dbReference type="NCBI Taxonomy" id="2763500"/>
    <lineage>
        <taxon>Bacteria</taxon>
        <taxon>Pseudomonadati</taxon>
        <taxon>Bacteroidota</taxon>
        <taxon>Sphingobacteriia</taxon>
        <taxon>Sphingobacteriales</taxon>
        <taxon>Sphingobacteriaceae</taxon>
        <taxon>Sphingobacterium</taxon>
    </lineage>
</organism>
<dbReference type="EC" id="2.7.13.3" evidence="2"/>
<evidence type="ECO:0000256" key="2">
    <source>
        <dbReference type="ARBA" id="ARBA00012438"/>
    </source>
</evidence>
<evidence type="ECO:0000256" key="4">
    <source>
        <dbReference type="ARBA" id="ARBA00022679"/>
    </source>
</evidence>
<dbReference type="SMART" id="SM00387">
    <property type="entry name" value="HATPase_c"/>
    <property type="match status" value="1"/>
</dbReference>
<keyword evidence="7" id="KW-1133">Transmembrane helix</keyword>
<dbReference type="Gene3D" id="1.10.287.130">
    <property type="match status" value="1"/>
</dbReference>
<feature type="domain" description="Histidine kinase" evidence="8">
    <location>
        <begin position="340"/>
        <end position="555"/>
    </location>
</feature>
<sequence>MARIDSRYRKNFGLLIVFLLFVTLLFVISVFFARTITTNFVQTDFNNRKAEVFDETISDFNEFFQEKIPEVAYYQGFMDSVQAKDFSNAILRKYPFVQKIDFSDILFTNIDSIERQMRIGNFGASAKSSFEYKLTKDFKLQSSRQSSEGDLSSNEELYSVFLKLCTFLGRENIDTSRISNTEVYKLFYNIQPGKISYMNIPRMSDILSFRKMMVDANYQKSSYEQDFYVFYITPTKIQIKNKYPNLYEKISILPVVDQYSINEQAYLRTEIALPGALSDYKLQLETSQSHITKEINKWFFPVVGILVLIYLILLLIGYLIYRNVLINNRMFQLQYDFINNLTHEFKTPVSVIKIAGNNIKSAEQISDAERAMYGRILDQEADKLNSLMNKLLSFAQIENKSIKFNGEFIDLKEFCQHIFESTRIKYPDLELVDHVDVKDEIYADPVLLNSVFQNLIDNAYKYSSPSKRFLEIKVEQTKKNFVILFKDRGIGIDKKEFNSIFKKFYRVKNQFNQQGSIGLGLAFCKEITEFMGGEIKVESEINIGTSFTLIFPIEVKNV</sequence>
<dbReference type="PRINTS" id="PR00344">
    <property type="entry name" value="BCTRLSENSOR"/>
</dbReference>
<dbReference type="PANTHER" id="PTHR43711">
    <property type="entry name" value="TWO-COMPONENT HISTIDINE KINASE"/>
    <property type="match status" value="1"/>
</dbReference>
<dbReference type="InterPro" id="IPR050736">
    <property type="entry name" value="Sensor_HK_Regulatory"/>
</dbReference>
<keyword evidence="10" id="KW-1185">Reference proteome</keyword>
<keyword evidence="6" id="KW-0902">Two-component regulatory system</keyword>
<evidence type="ECO:0000256" key="6">
    <source>
        <dbReference type="ARBA" id="ARBA00023012"/>
    </source>
</evidence>
<dbReference type="RefSeq" id="WP_165290230.1">
    <property type="nucleotide sequence ID" value="NZ_JACOIJ010000007.1"/>
</dbReference>
<accession>A0ABR7YCJ4</accession>
<dbReference type="InterPro" id="IPR036097">
    <property type="entry name" value="HisK_dim/P_sf"/>
</dbReference>
<evidence type="ECO:0000313" key="9">
    <source>
        <dbReference type="EMBL" id="MBD1429025.1"/>
    </source>
</evidence>
<dbReference type="GO" id="GO:0016301">
    <property type="term" value="F:kinase activity"/>
    <property type="evidence" value="ECO:0007669"/>
    <property type="project" value="UniProtKB-KW"/>
</dbReference>
<evidence type="ECO:0000256" key="3">
    <source>
        <dbReference type="ARBA" id="ARBA00022553"/>
    </source>
</evidence>
<dbReference type="SUPFAM" id="SSF55874">
    <property type="entry name" value="ATPase domain of HSP90 chaperone/DNA topoisomerase II/histidine kinase"/>
    <property type="match status" value="1"/>
</dbReference>
<dbReference type="PANTHER" id="PTHR43711:SF26">
    <property type="entry name" value="SENSOR HISTIDINE KINASE RCSC"/>
    <property type="match status" value="1"/>
</dbReference>
<protein>
    <recommendedName>
        <fullName evidence="2">histidine kinase</fullName>
        <ecNumber evidence="2">2.7.13.3</ecNumber>
    </recommendedName>
</protein>
<dbReference type="Gene3D" id="3.30.565.10">
    <property type="entry name" value="Histidine kinase-like ATPase, C-terminal domain"/>
    <property type="match status" value="1"/>
</dbReference>
<dbReference type="InterPro" id="IPR036890">
    <property type="entry name" value="HATPase_C_sf"/>
</dbReference>
<dbReference type="InterPro" id="IPR004358">
    <property type="entry name" value="Sig_transdc_His_kin-like_C"/>
</dbReference>
<keyword evidence="3" id="KW-0597">Phosphoprotein</keyword>
<dbReference type="InterPro" id="IPR003661">
    <property type="entry name" value="HisK_dim/P_dom"/>
</dbReference>
<proteinExistence type="predicted"/>
<reference evidence="9 10" key="1">
    <citation type="submission" date="2020-08" db="EMBL/GenBank/DDBJ databases">
        <title>Sphingobacterium sp. DN04309 isolated from aquaculture water.</title>
        <authorList>
            <person name="Zhang M."/>
        </authorList>
    </citation>
    <scope>NUCLEOTIDE SEQUENCE [LARGE SCALE GENOMIC DNA]</scope>
    <source>
        <strain evidence="9 10">DN04309</strain>
    </source>
</reference>
<keyword evidence="7" id="KW-0812">Transmembrane</keyword>
<dbReference type="PROSITE" id="PS50109">
    <property type="entry name" value="HIS_KIN"/>
    <property type="match status" value="1"/>
</dbReference>